<dbReference type="GeneID" id="18911419"/>
<keyword evidence="4" id="KW-1185">Reference proteome</keyword>
<dbReference type="Proteomes" id="UP000008370">
    <property type="component" value="Unassembled WGS sequence"/>
</dbReference>
<evidence type="ECO:0000313" key="4">
    <source>
        <dbReference type="Proteomes" id="UP000008370"/>
    </source>
</evidence>
<evidence type="ECO:0000256" key="1">
    <source>
        <dbReference type="ARBA" id="ARBA00022801"/>
    </source>
</evidence>
<dbReference type="PANTHER" id="PTHR48081">
    <property type="entry name" value="AB HYDROLASE SUPERFAMILY PROTEIN C4A8.06C"/>
    <property type="match status" value="1"/>
</dbReference>
<dbReference type="RefSeq" id="XP_007399807.1">
    <property type="nucleotide sequence ID" value="XM_007399745.1"/>
</dbReference>
<name>K5VKU3_PHACS</name>
<accession>K5VKU3</accession>
<dbReference type="EMBL" id="JH930476">
    <property type="protein sequence ID" value="EKM52018.1"/>
    <property type="molecule type" value="Genomic_DNA"/>
</dbReference>
<dbReference type="AlphaFoldDB" id="K5VKU3"/>
<organism evidence="3 4">
    <name type="scientific">Phanerochaete carnosa (strain HHB-10118-sp)</name>
    <name type="common">White-rot fungus</name>
    <name type="synonym">Peniophora carnosa</name>
    <dbReference type="NCBI Taxonomy" id="650164"/>
    <lineage>
        <taxon>Eukaryota</taxon>
        <taxon>Fungi</taxon>
        <taxon>Dikarya</taxon>
        <taxon>Basidiomycota</taxon>
        <taxon>Agaricomycotina</taxon>
        <taxon>Agaricomycetes</taxon>
        <taxon>Polyporales</taxon>
        <taxon>Phanerochaetaceae</taxon>
        <taxon>Phanerochaete</taxon>
    </lineage>
</organism>
<keyword evidence="1" id="KW-0378">Hydrolase</keyword>
<sequence length="217" mass="24021">MPVVSSYPKPRKNGFPAALIDAIAGYNFLVNVLKFEPRNVILSGDSLGGHLGFSLVRYLIQQQFPALPLPGSLLLISPISDFGGTHIGMEHWCANGPSDFTQSFYYGYPTSSLLGSLPVEWAELSPWISPGSLKLPEPHGLFKGFPRTYMVAGGAECTLDQIHTLRDRMRADIGENNFWYLEAPDSMHVYPTMFGHTPENVETIQALVQWAEEVHGQ</sequence>
<dbReference type="InterPro" id="IPR050300">
    <property type="entry name" value="GDXG_lipolytic_enzyme"/>
</dbReference>
<dbReference type="HOGENOM" id="CLU_019364_1_1_1"/>
<dbReference type="GO" id="GO:0016787">
    <property type="term" value="F:hydrolase activity"/>
    <property type="evidence" value="ECO:0007669"/>
    <property type="project" value="UniProtKB-KW"/>
</dbReference>
<dbReference type="KEGG" id="pco:PHACADRAFT_199520"/>
<dbReference type="SUPFAM" id="SSF53474">
    <property type="entry name" value="alpha/beta-Hydrolases"/>
    <property type="match status" value="1"/>
</dbReference>
<gene>
    <name evidence="3" type="ORF">PHACADRAFT_199520</name>
</gene>
<dbReference type="Gene3D" id="3.40.50.1820">
    <property type="entry name" value="alpha/beta hydrolase"/>
    <property type="match status" value="1"/>
</dbReference>
<reference evidence="3 4" key="1">
    <citation type="journal article" date="2012" name="BMC Genomics">
        <title>Comparative genomics of the white-rot fungi, Phanerochaete carnosa and P. chrysosporium, to elucidate the genetic basis of the distinct wood types they colonize.</title>
        <authorList>
            <person name="Suzuki H."/>
            <person name="MacDonald J."/>
            <person name="Syed K."/>
            <person name="Salamov A."/>
            <person name="Hori C."/>
            <person name="Aerts A."/>
            <person name="Henrissat B."/>
            <person name="Wiebenga A."/>
            <person name="vanKuyk P.A."/>
            <person name="Barry K."/>
            <person name="Lindquist E."/>
            <person name="LaButti K."/>
            <person name="Lapidus A."/>
            <person name="Lucas S."/>
            <person name="Coutinho P."/>
            <person name="Gong Y."/>
            <person name="Samejima M."/>
            <person name="Mahadevan R."/>
            <person name="Abou-Zaid M."/>
            <person name="de Vries R.P."/>
            <person name="Igarashi K."/>
            <person name="Yadav J.S."/>
            <person name="Grigoriev I.V."/>
            <person name="Master E.R."/>
        </authorList>
    </citation>
    <scope>NUCLEOTIDE SEQUENCE [LARGE SCALE GENOMIC DNA]</scope>
    <source>
        <strain evidence="3 4">HHB-10118-sp</strain>
    </source>
</reference>
<dbReference type="InterPro" id="IPR029058">
    <property type="entry name" value="AB_hydrolase_fold"/>
</dbReference>
<dbReference type="InterPro" id="IPR013094">
    <property type="entry name" value="AB_hydrolase_3"/>
</dbReference>
<evidence type="ECO:0000313" key="3">
    <source>
        <dbReference type="EMBL" id="EKM52018.1"/>
    </source>
</evidence>
<feature type="domain" description="Alpha/beta hydrolase fold-3" evidence="2">
    <location>
        <begin position="6"/>
        <end position="190"/>
    </location>
</feature>
<evidence type="ECO:0000259" key="2">
    <source>
        <dbReference type="Pfam" id="PF07859"/>
    </source>
</evidence>
<protein>
    <recommendedName>
        <fullName evidence="2">Alpha/beta hydrolase fold-3 domain-containing protein</fullName>
    </recommendedName>
</protein>
<dbReference type="STRING" id="650164.K5VKU3"/>
<dbReference type="OrthoDB" id="2152029at2759"/>
<dbReference type="PANTHER" id="PTHR48081:SF8">
    <property type="entry name" value="ALPHA_BETA HYDROLASE FOLD-3 DOMAIN-CONTAINING PROTEIN-RELATED"/>
    <property type="match status" value="1"/>
</dbReference>
<proteinExistence type="predicted"/>
<dbReference type="Pfam" id="PF07859">
    <property type="entry name" value="Abhydrolase_3"/>
    <property type="match status" value="1"/>
</dbReference>
<dbReference type="InParanoid" id="K5VKU3"/>